<dbReference type="SUPFAM" id="SSF55120">
    <property type="entry name" value="Pseudouridine synthase"/>
    <property type="match status" value="1"/>
</dbReference>
<name>A0A4R6XYL7_9GAMM</name>
<dbReference type="InterPro" id="IPR050343">
    <property type="entry name" value="RsuA_PseudoU_synthase"/>
</dbReference>
<dbReference type="InterPro" id="IPR036986">
    <property type="entry name" value="S4_RNA-bd_sf"/>
</dbReference>
<accession>A0A4R6XYL7</accession>
<comment type="caution">
    <text evidence="11">The sequence shown here is derived from an EMBL/GenBank/DDBJ whole genome shotgun (WGS) entry which is preliminary data.</text>
</comment>
<keyword evidence="4 8" id="KW-0413">Isomerase</keyword>
<dbReference type="FunFam" id="3.30.70.580:FF:000009">
    <property type="entry name" value="Pseudouridine synthase"/>
    <property type="match status" value="1"/>
</dbReference>
<dbReference type="Gene3D" id="3.10.290.10">
    <property type="entry name" value="RNA-binding S4 domain"/>
    <property type="match status" value="1"/>
</dbReference>
<sequence length="273" mass="31066">MKIEEHEFEPTERIQKTLARCGLGSRRQIEAAIKLEQITINREPVTLGQKLMVGDKIGWKNRAWVVESEFVPPRVLMYNKPLGQVTTRKDDKGRPTVFDSLPSVKGQKWLNIGRLDINTTGLLLFTTDGDLANHMMHPSATIDREYVCRVYGEITDDVIKNLLKGVELEDGMARFSDIQEAGVAAEEKGANSWFHVALMEGKNREVRRLWESQGLQVNRLKRVRYGGVFLPKSLRIGQLRELNDKELAVLFKDTKFEPAATSLIVKSIKKGRH</sequence>
<evidence type="ECO:0000313" key="12">
    <source>
        <dbReference type="Proteomes" id="UP000295724"/>
    </source>
</evidence>
<evidence type="ECO:0000256" key="3">
    <source>
        <dbReference type="ARBA" id="ARBA00022884"/>
    </source>
</evidence>
<dbReference type="EMBL" id="SNZB01000001">
    <property type="protein sequence ID" value="TDR23337.1"/>
    <property type="molecule type" value="Genomic_DNA"/>
</dbReference>
<evidence type="ECO:0000256" key="8">
    <source>
        <dbReference type="RuleBase" id="RU003887"/>
    </source>
</evidence>
<evidence type="ECO:0000256" key="5">
    <source>
        <dbReference type="ARBA" id="ARBA00036944"/>
    </source>
</evidence>
<organism evidence="11 12">
    <name type="scientific">Marinicella litoralis</name>
    <dbReference type="NCBI Taxonomy" id="644220"/>
    <lineage>
        <taxon>Bacteria</taxon>
        <taxon>Pseudomonadati</taxon>
        <taxon>Pseudomonadota</taxon>
        <taxon>Gammaproteobacteria</taxon>
        <taxon>Lysobacterales</taxon>
        <taxon>Marinicellaceae</taxon>
        <taxon>Marinicella</taxon>
    </lineage>
</organism>
<dbReference type="Pfam" id="PF01479">
    <property type="entry name" value="S4"/>
    <property type="match status" value="1"/>
</dbReference>
<dbReference type="GO" id="GO:0003723">
    <property type="term" value="F:RNA binding"/>
    <property type="evidence" value="ECO:0007669"/>
    <property type="project" value="UniProtKB-KW"/>
</dbReference>
<dbReference type="FunFam" id="3.30.70.1560:FF:000001">
    <property type="entry name" value="Pseudouridine synthase"/>
    <property type="match status" value="1"/>
</dbReference>
<keyword evidence="3 7" id="KW-0694">RNA-binding</keyword>
<protein>
    <recommendedName>
        <fullName evidence="8">Pseudouridine synthase</fullName>
        <ecNumber evidence="8">5.4.99.-</ecNumber>
    </recommendedName>
</protein>
<dbReference type="GO" id="GO:0005829">
    <property type="term" value="C:cytosol"/>
    <property type="evidence" value="ECO:0007669"/>
    <property type="project" value="UniProtKB-ARBA"/>
</dbReference>
<dbReference type="NCBIfam" id="TIGR00093">
    <property type="entry name" value="pseudouridine synthase"/>
    <property type="match status" value="1"/>
</dbReference>
<reference evidence="11 12" key="1">
    <citation type="submission" date="2019-03" db="EMBL/GenBank/DDBJ databases">
        <title>Genomic Encyclopedia of Type Strains, Phase IV (KMG-IV): sequencing the most valuable type-strain genomes for metagenomic binning, comparative biology and taxonomic classification.</title>
        <authorList>
            <person name="Goeker M."/>
        </authorList>
    </citation>
    <scope>NUCLEOTIDE SEQUENCE [LARGE SCALE GENOMIC DNA]</scope>
    <source>
        <strain evidence="11 12">DSM 25488</strain>
    </source>
</reference>
<keyword evidence="12" id="KW-1185">Reference proteome</keyword>
<evidence type="ECO:0000259" key="10">
    <source>
        <dbReference type="Pfam" id="PF01479"/>
    </source>
</evidence>
<dbReference type="InterPro" id="IPR006145">
    <property type="entry name" value="PsdUridine_synth_RsuA/RluA"/>
</dbReference>
<dbReference type="RefSeq" id="WP_099018014.1">
    <property type="nucleotide sequence ID" value="NZ_NIHB01000001.1"/>
</dbReference>
<dbReference type="SUPFAM" id="SSF55174">
    <property type="entry name" value="Alpha-L RNA-binding motif"/>
    <property type="match status" value="1"/>
</dbReference>
<evidence type="ECO:0000256" key="2">
    <source>
        <dbReference type="ARBA" id="ARBA00022552"/>
    </source>
</evidence>
<keyword evidence="2" id="KW-0698">rRNA processing</keyword>
<dbReference type="PROSITE" id="PS01149">
    <property type="entry name" value="PSI_RSU"/>
    <property type="match status" value="1"/>
</dbReference>
<evidence type="ECO:0000256" key="1">
    <source>
        <dbReference type="ARBA" id="ARBA00008348"/>
    </source>
</evidence>
<dbReference type="PANTHER" id="PTHR47683">
    <property type="entry name" value="PSEUDOURIDINE SYNTHASE FAMILY PROTEIN-RELATED"/>
    <property type="match status" value="1"/>
</dbReference>
<evidence type="ECO:0000256" key="4">
    <source>
        <dbReference type="ARBA" id="ARBA00023235"/>
    </source>
</evidence>
<dbReference type="Gene3D" id="3.30.70.580">
    <property type="entry name" value="Pseudouridine synthase I, catalytic domain, N-terminal subdomain"/>
    <property type="match status" value="1"/>
</dbReference>
<dbReference type="InterPro" id="IPR042092">
    <property type="entry name" value="PsdUridine_s_RsuA/RluB/E/F_cat"/>
</dbReference>
<evidence type="ECO:0000256" key="6">
    <source>
        <dbReference type="ARBA" id="ARBA00037383"/>
    </source>
</evidence>
<dbReference type="AlphaFoldDB" id="A0A4R6XYL7"/>
<dbReference type="CDD" id="cd00165">
    <property type="entry name" value="S4"/>
    <property type="match status" value="1"/>
</dbReference>
<gene>
    <name evidence="11" type="ORF">C8D91_0197</name>
</gene>
<dbReference type="OrthoDB" id="9807213at2"/>
<feature type="domain" description="Pseudouridine synthase RsuA/RluA-like" evidence="9">
    <location>
        <begin position="75"/>
        <end position="210"/>
    </location>
</feature>
<proteinExistence type="inferred from homology"/>
<dbReference type="PANTHER" id="PTHR47683:SF3">
    <property type="entry name" value="RIBOSOMAL LARGE SUBUNIT PSEUDOURIDINE SYNTHASE B"/>
    <property type="match status" value="1"/>
</dbReference>
<feature type="domain" description="RNA-binding S4" evidence="10">
    <location>
        <begin position="12"/>
        <end position="57"/>
    </location>
</feature>
<dbReference type="Gene3D" id="3.30.70.1560">
    <property type="entry name" value="Alpha-L RNA-binding motif"/>
    <property type="match status" value="1"/>
</dbReference>
<dbReference type="PROSITE" id="PS50889">
    <property type="entry name" value="S4"/>
    <property type="match status" value="1"/>
</dbReference>
<dbReference type="InterPro" id="IPR020103">
    <property type="entry name" value="PsdUridine_synth_cat_dom_sf"/>
</dbReference>
<dbReference type="GO" id="GO:0160139">
    <property type="term" value="F:23S rRNA pseudouridine(2605) synthase activity"/>
    <property type="evidence" value="ECO:0007669"/>
    <property type="project" value="UniProtKB-EC"/>
</dbReference>
<evidence type="ECO:0000313" key="11">
    <source>
        <dbReference type="EMBL" id="TDR23337.1"/>
    </source>
</evidence>
<dbReference type="InterPro" id="IPR002942">
    <property type="entry name" value="S4_RNA-bd"/>
</dbReference>
<dbReference type="Proteomes" id="UP000295724">
    <property type="component" value="Unassembled WGS sequence"/>
</dbReference>
<dbReference type="InterPro" id="IPR020094">
    <property type="entry name" value="TruA/RsuA/RluB/E/F_N"/>
</dbReference>
<dbReference type="EC" id="5.4.99.-" evidence="8"/>
<comment type="function">
    <text evidence="6">Responsible for synthesis of pseudouridine from uracil-2605 in 23S ribosomal RNA.</text>
</comment>
<dbReference type="InterPro" id="IPR000748">
    <property type="entry name" value="PsdUridine_synth_RsuA/RluB/E/F"/>
</dbReference>
<evidence type="ECO:0000256" key="7">
    <source>
        <dbReference type="PROSITE-ProRule" id="PRU00182"/>
    </source>
</evidence>
<comment type="similarity">
    <text evidence="1 8">Belongs to the pseudouridine synthase RsuA family.</text>
</comment>
<evidence type="ECO:0000259" key="9">
    <source>
        <dbReference type="Pfam" id="PF00849"/>
    </source>
</evidence>
<dbReference type="InterPro" id="IPR018496">
    <property type="entry name" value="PsdUridine_synth_RsuA/RluB_CS"/>
</dbReference>
<comment type="catalytic activity">
    <reaction evidence="5">
        <text>uridine(2605) in 23S rRNA = pseudouridine(2605) in 23S rRNA</text>
        <dbReference type="Rhea" id="RHEA:42520"/>
        <dbReference type="Rhea" id="RHEA-COMP:10095"/>
        <dbReference type="Rhea" id="RHEA-COMP:10096"/>
        <dbReference type="ChEBI" id="CHEBI:65314"/>
        <dbReference type="ChEBI" id="CHEBI:65315"/>
        <dbReference type="EC" id="5.4.99.22"/>
    </reaction>
</comment>
<dbReference type="Pfam" id="PF00849">
    <property type="entry name" value="PseudoU_synth_2"/>
    <property type="match status" value="1"/>
</dbReference>
<dbReference type="GO" id="GO:0000455">
    <property type="term" value="P:enzyme-directed rRNA pseudouridine synthesis"/>
    <property type="evidence" value="ECO:0007669"/>
    <property type="project" value="UniProtKB-ARBA"/>
</dbReference>